<dbReference type="PANTHER" id="PTHR42905">
    <property type="entry name" value="PHOSPHOENOLPYRUVATE CARBOXYLASE"/>
    <property type="match status" value="1"/>
</dbReference>
<dbReference type="Proteomes" id="UP000287447">
    <property type="component" value="Unassembled WGS sequence"/>
</dbReference>
<dbReference type="EMBL" id="SADE01000001">
    <property type="protein sequence ID" value="RVU37730.1"/>
    <property type="molecule type" value="Genomic_DNA"/>
</dbReference>
<evidence type="ECO:0000313" key="2">
    <source>
        <dbReference type="Proteomes" id="UP000287447"/>
    </source>
</evidence>
<dbReference type="Gene3D" id="3.20.20.60">
    <property type="entry name" value="Phosphoenolpyruvate-binding domains"/>
    <property type="match status" value="1"/>
</dbReference>
<dbReference type="InterPro" id="IPR039556">
    <property type="entry name" value="ICL/PEPM"/>
</dbReference>
<dbReference type="Pfam" id="PF13714">
    <property type="entry name" value="PEP_mutase"/>
    <property type="match status" value="1"/>
</dbReference>
<organism evidence="1 2">
    <name type="scientific">Hwanghaeella grinnelliae</name>
    <dbReference type="NCBI Taxonomy" id="2500179"/>
    <lineage>
        <taxon>Bacteria</taxon>
        <taxon>Pseudomonadati</taxon>
        <taxon>Pseudomonadota</taxon>
        <taxon>Alphaproteobacteria</taxon>
        <taxon>Rhodospirillales</taxon>
        <taxon>Rhodospirillaceae</taxon>
        <taxon>Hwanghaeella</taxon>
    </lineage>
</organism>
<name>A0A437QTB1_9PROT</name>
<dbReference type="InterPro" id="IPR040442">
    <property type="entry name" value="Pyrv_kinase-like_dom_sf"/>
</dbReference>
<comment type="caution">
    <text evidence="1">The sequence shown here is derived from an EMBL/GenBank/DDBJ whole genome shotgun (WGS) entry which is preliminary data.</text>
</comment>
<dbReference type="AlphaFoldDB" id="A0A437QTB1"/>
<keyword evidence="2" id="KW-1185">Reference proteome</keyword>
<proteinExistence type="predicted"/>
<evidence type="ECO:0000313" key="1">
    <source>
        <dbReference type="EMBL" id="RVU37730.1"/>
    </source>
</evidence>
<dbReference type="RefSeq" id="WP_127763002.1">
    <property type="nucleotide sequence ID" value="NZ_SADE01000001.1"/>
</dbReference>
<accession>A0A437QTB1</accession>
<gene>
    <name evidence="1" type="ORF">EOI86_00015</name>
</gene>
<protein>
    <submittedName>
        <fullName evidence="1">Carboxyvinyl-carboxyphosphonate phosphorylmutase</fullName>
    </submittedName>
</protein>
<dbReference type="InterPro" id="IPR015813">
    <property type="entry name" value="Pyrv/PenolPyrv_kinase-like_dom"/>
</dbReference>
<dbReference type="SUPFAM" id="SSF51621">
    <property type="entry name" value="Phosphoenolpyruvate/pyruvate domain"/>
    <property type="match status" value="1"/>
</dbReference>
<dbReference type="GO" id="GO:0016833">
    <property type="term" value="F:oxo-acid-lyase activity"/>
    <property type="evidence" value="ECO:0007669"/>
    <property type="project" value="UniProtKB-ARBA"/>
</dbReference>
<dbReference type="CDD" id="cd00377">
    <property type="entry name" value="ICL_PEPM"/>
    <property type="match status" value="1"/>
</dbReference>
<sequence>MAKDTRKRKTLLAVLNEQDIVLAPGAYDVMSARLIEQSGCPVVYLSGLANEASDLGYPDLGFTTAAEIVRRAGTITRVVQKPVICDADTGFGGPVNVARTVREFEAAGVSAIHLEDQVFSKRCGVLAGKEVVSPEGFASVIRNACDNRAGETLGIIARSDAKGTDGVDGVIDRLRRYIDAGADAVMLGDFYTAKEYEKIAKAVQVPLIACAVDKDNYAIQPDYSRDDWKSMGVKMVVYWHLPLFAAMRAVKEAVRHLAEHGSLTVPPLPIDGYKDYAKAVDLDAWMSLADGTQDV</sequence>
<reference evidence="2" key="1">
    <citation type="submission" date="2019-01" db="EMBL/GenBank/DDBJ databases">
        <title>Gri0909 isolated from a small marine red alga.</title>
        <authorList>
            <person name="Kim J."/>
            <person name="Jeong S.E."/>
            <person name="Jeon C.O."/>
        </authorList>
    </citation>
    <scope>NUCLEOTIDE SEQUENCE [LARGE SCALE GENOMIC DNA]</scope>
    <source>
        <strain evidence="2">Gri0909</strain>
    </source>
</reference>
<dbReference type="PANTHER" id="PTHR42905:SF5">
    <property type="entry name" value="CARBOXYVINYL-CARBOXYPHOSPHONATE PHOSPHORYLMUTASE, CHLOROPLASTIC"/>
    <property type="match status" value="1"/>
</dbReference>
<dbReference type="OrthoDB" id="9771433at2"/>